<keyword evidence="2" id="KW-1185">Reference proteome</keyword>
<evidence type="ECO:0000313" key="2">
    <source>
        <dbReference type="Proteomes" id="UP000664332"/>
    </source>
</evidence>
<dbReference type="AlphaFoldDB" id="A0A939IWQ8"/>
<organism evidence="1 2">
    <name type="scientific">Corynebacterium mendelii</name>
    <dbReference type="NCBI Taxonomy" id="2765362"/>
    <lineage>
        <taxon>Bacteria</taxon>
        <taxon>Bacillati</taxon>
        <taxon>Actinomycetota</taxon>
        <taxon>Actinomycetes</taxon>
        <taxon>Mycobacteriales</taxon>
        <taxon>Corynebacteriaceae</taxon>
        <taxon>Corynebacterium</taxon>
    </lineage>
</organism>
<name>A0A939IWQ8_9CORY</name>
<gene>
    <name evidence="1" type="ORF">JZY06_03440</name>
</gene>
<evidence type="ECO:0000313" key="1">
    <source>
        <dbReference type="EMBL" id="MBN9643685.1"/>
    </source>
</evidence>
<proteinExistence type="predicted"/>
<dbReference type="RefSeq" id="WP_207118428.1">
    <property type="nucleotide sequence ID" value="NZ_JAFLEQ010000008.1"/>
</dbReference>
<sequence>MPPHQTDATVIDFPVPRIRRGTLPTQPRTLIIRAVLRRAGADVFRHFATSDVMPMTEFQQVLLTCFGFDEHLPGASCAWDFHTRTAVAGHSDYLHMHLKEPGDKATFVWGLWQINLEVIDCYVRDDDAPRTMCIGGTGGLFTDEPDIDAINAKLSGSDSIRATLSSTRTEVRELIGRSGIFDFIPLLQALKLSDAVNTHDHGMDVLDTLPVEEDPMARDAFWVTVMALASLADPEIGNLVTEDTMQALGWTGHDGQPLTAAGARGLCTQSLRLLEQVGGYGTDAESPVARLGVYRRLLAAGECDGTDT</sequence>
<dbReference type="EMBL" id="JAFLEQ010000008">
    <property type="protein sequence ID" value="MBN9643685.1"/>
    <property type="molecule type" value="Genomic_DNA"/>
</dbReference>
<reference evidence="1" key="1">
    <citation type="submission" date="2021-03" db="EMBL/GenBank/DDBJ databases">
        <authorList>
            <person name="Sun Q."/>
        </authorList>
    </citation>
    <scope>NUCLEOTIDE SEQUENCE</scope>
    <source>
        <strain evidence="1">CCM 8862</strain>
    </source>
</reference>
<dbReference type="Proteomes" id="UP000664332">
    <property type="component" value="Unassembled WGS sequence"/>
</dbReference>
<comment type="caution">
    <text evidence="1">The sequence shown here is derived from an EMBL/GenBank/DDBJ whole genome shotgun (WGS) entry which is preliminary data.</text>
</comment>
<accession>A0A939IWQ8</accession>
<protein>
    <submittedName>
        <fullName evidence="1">Uncharacterized protein</fullName>
    </submittedName>
</protein>